<evidence type="ECO:0000256" key="1">
    <source>
        <dbReference type="SAM" id="MobiDB-lite"/>
    </source>
</evidence>
<feature type="region of interest" description="Disordered" evidence="1">
    <location>
        <begin position="25"/>
        <end position="63"/>
    </location>
</feature>
<evidence type="ECO:0000256" key="2">
    <source>
        <dbReference type="SAM" id="SignalP"/>
    </source>
</evidence>
<evidence type="ECO:0000313" key="4">
    <source>
        <dbReference type="Proteomes" id="UP000239203"/>
    </source>
</evidence>
<sequence>MKRLGTVIGAGVLLAALTACAGPEAPGDPGGLRPGAPGSAVVEPDRQPARTPPSGGTAVPSGQVDAEGLAENYPVLVWTEDSGTTVGAVAQEGGCGKASAEVADQTAAHVVVTLVETTPAKPQQCTMDLRFPRLTVQLDQPLGQRQVVLKSEQRSA</sequence>
<dbReference type="AlphaFoldDB" id="A0A2S6GC62"/>
<keyword evidence="4" id="KW-1185">Reference proteome</keyword>
<dbReference type="OrthoDB" id="3629194at2"/>
<evidence type="ECO:0008006" key="5">
    <source>
        <dbReference type="Google" id="ProtNLM"/>
    </source>
</evidence>
<protein>
    <recommendedName>
        <fullName evidence="5">Lipoprotein</fullName>
    </recommendedName>
</protein>
<gene>
    <name evidence="3" type="ORF">CLV40_1362</name>
</gene>
<organism evidence="3 4">
    <name type="scientific">Actinokineospora auranticolor</name>
    <dbReference type="NCBI Taxonomy" id="155976"/>
    <lineage>
        <taxon>Bacteria</taxon>
        <taxon>Bacillati</taxon>
        <taxon>Actinomycetota</taxon>
        <taxon>Actinomycetes</taxon>
        <taxon>Pseudonocardiales</taxon>
        <taxon>Pseudonocardiaceae</taxon>
        <taxon>Actinokineospora</taxon>
    </lineage>
</organism>
<name>A0A2S6GC62_9PSEU</name>
<feature type="chain" id="PRO_5015583768" description="Lipoprotein" evidence="2">
    <location>
        <begin position="22"/>
        <end position="156"/>
    </location>
</feature>
<dbReference type="Proteomes" id="UP000239203">
    <property type="component" value="Unassembled WGS sequence"/>
</dbReference>
<dbReference type="EMBL" id="PTIX01000036">
    <property type="protein sequence ID" value="PPK62191.1"/>
    <property type="molecule type" value="Genomic_DNA"/>
</dbReference>
<dbReference type="RefSeq" id="WP_104483248.1">
    <property type="nucleotide sequence ID" value="NZ_CP154825.1"/>
</dbReference>
<dbReference type="PROSITE" id="PS51257">
    <property type="entry name" value="PROKAR_LIPOPROTEIN"/>
    <property type="match status" value="1"/>
</dbReference>
<evidence type="ECO:0000313" key="3">
    <source>
        <dbReference type="EMBL" id="PPK62191.1"/>
    </source>
</evidence>
<proteinExistence type="predicted"/>
<reference evidence="3 4" key="1">
    <citation type="submission" date="2018-02" db="EMBL/GenBank/DDBJ databases">
        <title>Genomic Encyclopedia of Archaeal and Bacterial Type Strains, Phase II (KMG-II): from individual species to whole genera.</title>
        <authorList>
            <person name="Goeker M."/>
        </authorList>
    </citation>
    <scope>NUCLEOTIDE SEQUENCE [LARGE SCALE GENOMIC DNA]</scope>
    <source>
        <strain evidence="3 4">YU 961-1</strain>
    </source>
</reference>
<keyword evidence="2" id="KW-0732">Signal</keyword>
<comment type="caution">
    <text evidence="3">The sequence shown here is derived from an EMBL/GenBank/DDBJ whole genome shotgun (WGS) entry which is preliminary data.</text>
</comment>
<feature type="signal peptide" evidence="2">
    <location>
        <begin position="1"/>
        <end position="21"/>
    </location>
</feature>
<accession>A0A2S6GC62</accession>